<dbReference type="PROSITE" id="PS00792">
    <property type="entry name" value="DHPS_1"/>
    <property type="match status" value="1"/>
</dbReference>
<dbReference type="InterPro" id="IPR000489">
    <property type="entry name" value="Pterin-binding_dom"/>
</dbReference>
<reference evidence="10 11" key="1">
    <citation type="submission" date="2014-06" db="EMBL/GenBank/DDBJ databases">
        <title>Functional and comparative genomic analyses of the Drosophila gut microbiota identify candidate symbiosis factors.</title>
        <authorList>
            <person name="Newell P.D."/>
            <person name="Chaston J.M."/>
            <person name="Douglas A.E."/>
        </authorList>
    </citation>
    <scope>NUCLEOTIDE SEQUENCE [LARGE SCALE GENOMIC DNA]</scope>
    <source>
        <strain evidence="10 11">DmCS_006</strain>
    </source>
</reference>
<comment type="catalytic activity">
    <reaction evidence="1">
        <text>(7,8-dihydropterin-6-yl)methyl diphosphate + 4-aminobenzoate = 7,8-dihydropteroate + diphosphate</text>
        <dbReference type="Rhea" id="RHEA:19949"/>
        <dbReference type="ChEBI" id="CHEBI:17836"/>
        <dbReference type="ChEBI" id="CHEBI:17839"/>
        <dbReference type="ChEBI" id="CHEBI:33019"/>
        <dbReference type="ChEBI" id="CHEBI:72950"/>
        <dbReference type="EC" id="2.5.1.15"/>
    </reaction>
</comment>
<dbReference type="PANTHER" id="PTHR20941:SF1">
    <property type="entry name" value="FOLIC ACID SYNTHESIS PROTEIN FOL1"/>
    <property type="match status" value="1"/>
</dbReference>
<feature type="domain" description="Pterin-binding" evidence="9">
    <location>
        <begin position="92"/>
        <end position="347"/>
    </location>
</feature>
<dbReference type="RefSeq" id="WP_231551930.1">
    <property type="nucleotide sequence ID" value="NZ_JACAOJ010000037.1"/>
</dbReference>
<evidence type="ECO:0000256" key="8">
    <source>
        <dbReference type="ARBA" id="ARBA00022909"/>
    </source>
</evidence>
<dbReference type="GO" id="GO:0046654">
    <property type="term" value="P:tetrahydrofolate biosynthetic process"/>
    <property type="evidence" value="ECO:0007669"/>
    <property type="project" value="TreeGrafter"/>
</dbReference>
<dbReference type="EC" id="2.5.1.15" evidence="4"/>
<dbReference type="InterPro" id="IPR011005">
    <property type="entry name" value="Dihydropteroate_synth-like_sf"/>
</dbReference>
<dbReference type="PROSITE" id="PS50972">
    <property type="entry name" value="PTERIN_BINDING"/>
    <property type="match status" value="1"/>
</dbReference>
<sequence>MPPSLRFGGRVMDFRRLVEPAGLLYGVAAQEAVERGDALPLAGGPAAFTCVDLIEDNTRSGFMPVAAVPAGWEKELVWVAQRPVSGKLPERPLVMGILNLTPDSFSDGGTHLETSKAVEAGQAMVRAGADVLDLGGESTRPGSLPVTPQQEWNRIGPALRALRKQSPDVVLSVDTRNSFVMEQALAVGADVINDVSALAYDPDALPLLAEHECGVVLMHMRGVPETMAQHAVYEDVGYEVVRELGQRVQAALDAGIARERLVIDPGLGFAKTTEQNREMLARLPLLANLGCRVLLGLSRKRMIGELTGVSDPARRDPATQTATLEALPLGNSILRVHEVEGMVQAVTVWRAVHVA</sequence>
<keyword evidence="6" id="KW-0479">Metal-binding</keyword>
<evidence type="ECO:0000256" key="1">
    <source>
        <dbReference type="ARBA" id="ARBA00000012"/>
    </source>
</evidence>
<dbReference type="PATRIC" id="fig|104102.7.peg.3592"/>
<evidence type="ECO:0000259" key="9">
    <source>
        <dbReference type="PROSITE" id="PS50972"/>
    </source>
</evidence>
<dbReference type="PANTHER" id="PTHR20941">
    <property type="entry name" value="FOLATE SYNTHESIS PROTEINS"/>
    <property type="match status" value="1"/>
</dbReference>
<comment type="cofactor">
    <cofactor evidence="2">
        <name>Mg(2+)</name>
        <dbReference type="ChEBI" id="CHEBI:18420"/>
    </cofactor>
</comment>
<name>A0A094YF39_9PROT</name>
<keyword evidence="11" id="KW-1185">Reference proteome</keyword>
<dbReference type="InterPro" id="IPR045031">
    <property type="entry name" value="DHP_synth-like"/>
</dbReference>
<comment type="pathway">
    <text evidence="3">Cofactor biosynthesis; tetrahydrofolate biosynthesis; 7,8-dihydrofolate from 2-amino-4-hydroxy-6-hydroxymethyl-7,8-dihydropteridine diphosphate and 4-aminobenzoate: step 1/2.</text>
</comment>
<dbReference type="InterPro" id="IPR006390">
    <property type="entry name" value="DHP_synth_dom"/>
</dbReference>
<dbReference type="Pfam" id="PF00809">
    <property type="entry name" value="Pterin_bind"/>
    <property type="match status" value="1"/>
</dbReference>
<accession>A0A094YF39</accession>
<keyword evidence="7" id="KW-0460">Magnesium</keyword>
<proteinExistence type="predicted"/>
<evidence type="ECO:0000256" key="2">
    <source>
        <dbReference type="ARBA" id="ARBA00001946"/>
    </source>
</evidence>
<dbReference type="SUPFAM" id="SSF51717">
    <property type="entry name" value="Dihydropteroate synthetase-like"/>
    <property type="match status" value="1"/>
</dbReference>
<keyword evidence="5 10" id="KW-0808">Transferase</keyword>
<dbReference type="NCBIfam" id="TIGR01496">
    <property type="entry name" value="DHPS"/>
    <property type="match status" value="1"/>
</dbReference>
<dbReference type="PROSITE" id="PS00793">
    <property type="entry name" value="DHPS_2"/>
    <property type="match status" value="1"/>
</dbReference>
<keyword evidence="8" id="KW-0289">Folate biosynthesis</keyword>
<gene>
    <name evidence="10" type="ORF">AtDm6_3647</name>
</gene>
<evidence type="ECO:0000256" key="4">
    <source>
        <dbReference type="ARBA" id="ARBA00012458"/>
    </source>
</evidence>
<evidence type="ECO:0000256" key="3">
    <source>
        <dbReference type="ARBA" id="ARBA00004763"/>
    </source>
</evidence>
<evidence type="ECO:0000313" key="10">
    <source>
        <dbReference type="EMBL" id="KGB20640.1"/>
    </source>
</evidence>
<evidence type="ECO:0000256" key="6">
    <source>
        <dbReference type="ARBA" id="ARBA00022723"/>
    </source>
</evidence>
<evidence type="ECO:0000256" key="7">
    <source>
        <dbReference type="ARBA" id="ARBA00022842"/>
    </source>
</evidence>
<dbReference type="Proteomes" id="UP000029448">
    <property type="component" value="Unassembled WGS sequence"/>
</dbReference>
<dbReference type="AlphaFoldDB" id="A0A094YF39"/>
<dbReference type="STRING" id="104102.AtDm6_3647"/>
<dbReference type="GO" id="GO:0005829">
    <property type="term" value="C:cytosol"/>
    <property type="evidence" value="ECO:0007669"/>
    <property type="project" value="TreeGrafter"/>
</dbReference>
<comment type="caution">
    <text evidence="10">The sequence shown here is derived from an EMBL/GenBank/DDBJ whole genome shotgun (WGS) entry which is preliminary data.</text>
</comment>
<dbReference type="GO" id="GO:0004156">
    <property type="term" value="F:dihydropteroate synthase activity"/>
    <property type="evidence" value="ECO:0007669"/>
    <property type="project" value="UniProtKB-EC"/>
</dbReference>
<dbReference type="EMBL" id="JOKM01000123">
    <property type="protein sequence ID" value="KGB20640.1"/>
    <property type="molecule type" value="Genomic_DNA"/>
</dbReference>
<evidence type="ECO:0000256" key="5">
    <source>
        <dbReference type="ARBA" id="ARBA00022679"/>
    </source>
</evidence>
<dbReference type="GO" id="GO:0046872">
    <property type="term" value="F:metal ion binding"/>
    <property type="evidence" value="ECO:0007669"/>
    <property type="project" value="UniProtKB-KW"/>
</dbReference>
<dbReference type="CDD" id="cd00739">
    <property type="entry name" value="DHPS"/>
    <property type="match status" value="1"/>
</dbReference>
<dbReference type="GO" id="GO:0046656">
    <property type="term" value="P:folic acid biosynthetic process"/>
    <property type="evidence" value="ECO:0007669"/>
    <property type="project" value="UniProtKB-KW"/>
</dbReference>
<protein>
    <recommendedName>
        <fullName evidence="4">dihydropteroate synthase</fullName>
        <ecNumber evidence="4">2.5.1.15</ecNumber>
    </recommendedName>
</protein>
<dbReference type="Gene3D" id="3.20.20.20">
    <property type="entry name" value="Dihydropteroate synthase-like"/>
    <property type="match status" value="1"/>
</dbReference>
<organism evidence="10 11">
    <name type="scientific">Acetobacter tropicalis</name>
    <dbReference type="NCBI Taxonomy" id="104102"/>
    <lineage>
        <taxon>Bacteria</taxon>
        <taxon>Pseudomonadati</taxon>
        <taxon>Pseudomonadota</taxon>
        <taxon>Alphaproteobacteria</taxon>
        <taxon>Acetobacterales</taxon>
        <taxon>Acetobacteraceae</taxon>
        <taxon>Acetobacter</taxon>
    </lineage>
</organism>
<evidence type="ECO:0000313" key="11">
    <source>
        <dbReference type="Proteomes" id="UP000029448"/>
    </source>
</evidence>